<sequence length="340" mass="40076">MLSKRDIRAIMLYEFKRSTNAGKTTRKIKETFGENLVFVSAVQKWFKNFREGSKDLENEESERPKSVLHNDVLREVVEANPRITVRELARELNVSKSTVSRHLQEIEKTKKLDQWTPHELNDYQKLSRYEICSSLILRNKNDPFLGRLITCDEKWILYDNRKRSGQWLDKDESPKQFPKPKLSPKKIMVTVWWSAIGIIHYDFMKPGETITSESYFQQIEKMHQKLSQKVPALVNRKGPILLHDNAKSHVSKRTVQKLRELGYETLPHPAYLPDLSPTDYHFFKHLNNFLTEKIFRNDEEAKAAFEAFIESRSPDFYVDGINKLVSRWQRCIDCSGCYFE</sequence>
<dbReference type="GO" id="GO:0044774">
    <property type="term" value="P:mitotic DNA integrity checkpoint signaling"/>
    <property type="evidence" value="ECO:0007669"/>
    <property type="project" value="TreeGrafter"/>
</dbReference>
<accession>A0A0N5C6I1</accession>
<dbReference type="GO" id="GO:0015074">
    <property type="term" value="P:DNA integration"/>
    <property type="evidence" value="ECO:0007669"/>
    <property type="project" value="TreeGrafter"/>
</dbReference>
<dbReference type="WBParaSite" id="SPAL_0001354700.1">
    <property type="protein sequence ID" value="SPAL_0001354700.1"/>
    <property type="gene ID" value="SPAL_0001354700"/>
</dbReference>
<dbReference type="GO" id="GO:0035861">
    <property type="term" value="C:site of double-strand break"/>
    <property type="evidence" value="ECO:0007669"/>
    <property type="project" value="TreeGrafter"/>
</dbReference>
<dbReference type="InterPro" id="IPR001888">
    <property type="entry name" value="Transposase_1"/>
</dbReference>
<dbReference type="Pfam" id="PF17906">
    <property type="entry name" value="HTH_48"/>
    <property type="match status" value="1"/>
</dbReference>
<dbReference type="InterPro" id="IPR036388">
    <property type="entry name" value="WH-like_DNA-bd_sf"/>
</dbReference>
<dbReference type="GO" id="GO:0006303">
    <property type="term" value="P:double-strand break repair via nonhomologous end joining"/>
    <property type="evidence" value="ECO:0007669"/>
    <property type="project" value="TreeGrafter"/>
</dbReference>
<dbReference type="Pfam" id="PF01359">
    <property type="entry name" value="Transposase_1"/>
    <property type="match status" value="1"/>
</dbReference>
<dbReference type="Pfam" id="PF13412">
    <property type="entry name" value="HTH_24"/>
    <property type="match status" value="1"/>
</dbReference>
<organism evidence="2 3">
    <name type="scientific">Strongyloides papillosus</name>
    <name type="common">Intestinal threadworm</name>
    <dbReference type="NCBI Taxonomy" id="174720"/>
    <lineage>
        <taxon>Eukaryota</taxon>
        <taxon>Metazoa</taxon>
        <taxon>Ecdysozoa</taxon>
        <taxon>Nematoda</taxon>
        <taxon>Chromadorea</taxon>
        <taxon>Rhabditida</taxon>
        <taxon>Tylenchina</taxon>
        <taxon>Panagrolaimomorpha</taxon>
        <taxon>Strongyloidoidea</taxon>
        <taxon>Strongyloididae</taxon>
        <taxon>Strongyloides</taxon>
    </lineage>
</organism>
<dbReference type="InterPro" id="IPR036397">
    <property type="entry name" value="RNaseH_sf"/>
</dbReference>
<proteinExistence type="predicted"/>
<dbReference type="SUPFAM" id="SSF46785">
    <property type="entry name" value="Winged helix' DNA-binding domain"/>
    <property type="match status" value="1"/>
</dbReference>
<protein>
    <submittedName>
        <fullName evidence="3">HTH_48 domain-containing protein</fullName>
    </submittedName>
</protein>
<evidence type="ECO:0000259" key="1">
    <source>
        <dbReference type="Pfam" id="PF17906"/>
    </source>
</evidence>
<dbReference type="GO" id="GO:0003690">
    <property type="term" value="F:double-stranded DNA binding"/>
    <property type="evidence" value="ECO:0007669"/>
    <property type="project" value="TreeGrafter"/>
</dbReference>
<dbReference type="InterPro" id="IPR036390">
    <property type="entry name" value="WH_DNA-bd_sf"/>
</dbReference>
<evidence type="ECO:0000313" key="3">
    <source>
        <dbReference type="WBParaSite" id="SPAL_0001354700.1"/>
    </source>
</evidence>
<dbReference type="Gene3D" id="1.10.10.1450">
    <property type="match status" value="1"/>
</dbReference>
<feature type="domain" description="Mos1 transposase HTH" evidence="1">
    <location>
        <begin position="4"/>
        <end position="52"/>
    </location>
</feature>
<dbReference type="GO" id="GO:0044547">
    <property type="term" value="F:DNA topoisomerase binding"/>
    <property type="evidence" value="ECO:0007669"/>
    <property type="project" value="TreeGrafter"/>
</dbReference>
<dbReference type="GO" id="GO:0031297">
    <property type="term" value="P:replication fork processing"/>
    <property type="evidence" value="ECO:0007669"/>
    <property type="project" value="TreeGrafter"/>
</dbReference>
<dbReference type="GO" id="GO:0042800">
    <property type="term" value="F:histone H3K4 methyltransferase activity"/>
    <property type="evidence" value="ECO:0007669"/>
    <property type="project" value="TreeGrafter"/>
</dbReference>
<dbReference type="GO" id="GO:0005634">
    <property type="term" value="C:nucleus"/>
    <property type="evidence" value="ECO:0007669"/>
    <property type="project" value="TreeGrafter"/>
</dbReference>
<keyword evidence="2" id="KW-1185">Reference proteome</keyword>
<dbReference type="Gene3D" id="1.10.10.10">
    <property type="entry name" value="Winged helix-like DNA-binding domain superfamily/Winged helix DNA-binding domain"/>
    <property type="match status" value="1"/>
</dbReference>
<name>A0A0N5C6I1_STREA</name>
<dbReference type="GO" id="GO:0000793">
    <property type="term" value="C:condensed chromosome"/>
    <property type="evidence" value="ECO:0007669"/>
    <property type="project" value="TreeGrafter"/>
</dbReference>
<dbReference type="Gene3D" id="3.30.420.10">
    <property type="entry name" value="Ribonuclease H-like superfamily/Ribonuclease H"/>
    <property type="match status" value="1"/>
</dbReference>
<dbReference type="GO" id="GO:0000729">
    <property type="term" value="P:DNA double-strand break processing"/>
    <property type="evidence" value="ECO:0007669"/>
    <property type="project" value="TreeGrafter"/>
</dbReference>
<dbReference type="GO" id="GO:0003697">
    <property type="term" value="F:single-stranded DNA binding"/>
    <property type="evidence" value="ECO:0007669"/>
    <property type="project" value="TreeGrafter"/>
</dbReference>
<dbReference type="STRING" id="174720.A0A0N5C6I1"/>
<dbReference type="PANTHER" id="PTHR46060">
    <property type="entry name" value="MARINER MOS1 TRANSPOSASE-LIKE PROTEIN"/>
    <property type="match status" value="1"/>
</dbReference>
<dbReference type="InterPro" id="IPR041426">
    <property type="entry name" value="Mos1_HTH"/>
</dbReference>
<dbReference type="Proteomes" id="UP000046392">
    <property type="component" value="Unplaced"/>
</dbReference>
<dbReference type="PANTHER" id="PTHR46060:SF2">
    <property type="entry name" value="HISTONE-LYSINE N-METHYLTRANSFERASE SETMAR"/>
    <property type="match status" value="1"/>
</dbReference>
<reference evidence="3" key="1">
    <citation type="submission" date="2017-02" db="UniProtKB">
        <authorList>
            <consortium name="WormBaseParasite"/>
        </authorList>
    </citation>
    <scope>IDENTIFICATION</scope>
</reference>
<dbReference type="GO" id="GO:0046975">
    <property type="term" value="F:histone H3K36 methyltransferase activity"/>
    <property type="evidence" value="ECO:0007669"/>
    <property type="project" value="TreeGrafter"/>
</dbReference>
<dbReference type="InterPro" id="IPR052709">
    <property type="entry name" value="Transposase-MT_Hybrid"/>
</dbReference>
<dbReference type="AlphaFoldDB" id="A0A0N5C6I1"/>
<dbReference type="GO" id="GO:0000014">
    <property type="term" value="F:single-stranded DNA endodeoxyribonuclease activity"/>
    <property type="evidence" value="ECO:0007669"/>
    <property type="project" value="TreeGrafter"/>
</dbReference>
<evidence type="ECO:0000313" key="2">
    <source>
        <dbReference type="Proteomes" id="UP000046392"/>
    </source>
</evidence>